<feature type="chain" id="PRO_5015545480" evidence="5">
    <location>
        <begin position="42"/>
        <end position="509"/>
    </location>
</feature>
<evidence type="ECO:0000259" key="6">
    <source>
        <dbReference type="PROSITE" id="PS50106"/>
    </source>
</evidence>
<keyword evidence="2" id="KW-0645">Protease</keyword>
<feature type="compositionally biased region" description="Polar residues" evidence="4">
    <location>
        <begin position="42"/>
        <end position="64"/>
    </location>
</feature>
<dbReference type="GO" id="GO:0006508">
    <property type="term" value="P:proteolysis"/>
    <property type="evidence" value="ECO:0007669"/>
    <property type="project" value="UniProtKB-KW"/>
</dbReference>
<dbReference type="InterPro" id="IPR001940">
    <property type="entry name" value="Peptidase_S1C"/>
</dbReference>
<name>A0A2U3L614_9BACT</name>
<dbReference type="Pfam" id="PF13365">
    <property type="entry name" value="Trypsin_2"/>
    <property type="match status" value="1"/>
</dbReference>
<dbReference type="InterPro" id="IPR001478">
    <property type="entry name" value="PDZ"/>
</dbReference>
<dbReference type="PANTHER" id="PTHR22939">
    <property type="entry name" value="SERINE PROTEASE FAMILY S1C HTRA-RELATED"/>
    <property type="match status" value="1"/>
</dbReference>
<evidence type="ECO:0000256" key="1">
    <source>
        <dbReference type="ARBA" id="ARBA00010541"/>
    </source>
</evidence>
<dbReference type="InterPro" id="IPR009003">
    <property type="entry name" value="Peptidase_S1_PA"/>
</dbReference>
<dbReference type="SMART" id="SM00228">
    <property type="entry name" value="PDZ"/>
    <property type="match status" value="2"/>
</dbReference>
<sequence>MVEPEAYAMQTSCNSHPTHNLRPVCLAVVVILFIAMTQAQPAPAQKTNTPPAGSRGTAAQNTKQESGRPEAPSVLAQLNNDLESLAAKVSPAVVQILVTGYGPLREEDKSQTALIVRQHAVGSGVIVDSNGYIITNAHVVEGAQRIRVALPLPMTGSSVPVGKRRILEARLLGQHKETDLALLKIDETDLPTLALLTQRPQVGQLVFAIGSPEGLQNSVTMGVVSAVARQADPSKALTYIQTDAPINPGNSGGPLVDMNGAVLGINTFILSQGGGSEGLGFAIPARVVDFVYHSLRTYGHVHRVEIGAVAQEITPTLAEALHLAQHWGVVVSDVIPGGPAAAAGLQIQDIILSADDRRVETLPSLSSALYLHRLDQVVKLEVLRGTEKKILNIPAIEHHDQMDQLLDTVNPETSLIPRLGVLAIDLPGNLASRLGSRSSAGVIVVGRAADLIMPDTGLQAGDIIHQINTLPVDSTDTLRTALGALKSGDPVALQVERDGGLMYVSFEMD</sequence>
<dbReference type="PROSITE" id="PS50106">
    <property type="entry name" value="PDZ"/>
    <property type="match status" value="1"/>
</dbReference>
<dbReference type="AlphaFoldDB" id="A0A2U3L614"/>
<feature type="signal peptide" evidence="5">
    <location>
        <begin position="1"/>
        <end position="41"/>
    </location>
</feature>
<dbReference type="SUPFAM" id="SSF50494">
    <property type="entry name" value="Trypsin-like serine proteases"/>
    <property type="match status" value="1"/>
</dbReference>
<dbReference type="Gene3D" id="2.30.42.10">
    <property type="match status" value="2"/>
</dbReference>
<dbReference type="InterPro" id="IPR043504">
    <property type="entry name" value="Peptidase_S1_PA_chymotrypsin"/>
</dbReference>
<dbReference type="PANTHER" id="PTHR22939:SF129">
    <property type="entry name" value="SERINE PROTEASE HTRA2, MITOCHONDRIAL"/>
    <property type="match status" value="1"/>
</dbReference>
<proteinExistence type="inferred from homology"/>
<dbReference type="Proteomes" id="UP000238701">
    <property type="component" value="Unassembled WGS sequence"/>
</dbReference>
<dbReference type="Pfam" id="PF13180">
    <property type="entry name" value="PDZ_2"/>
    <property type="match status" value="2"/>
</dbReference>
<feature type="domain" description="PDZ" evidence="6">
    <location>
        <begin position="328"/>
        <end position="386"/>
    </location>
</feature>
<gene>
    <name evidence="7" type="ORF">SBA1_730018</name>
</gene>
<comment type="similarity">
    <text evidence="1">Belongs to the peptidase S1C family.</text>
</comment>
<accession>A0A2U3L614</accession>
<dbReference type="EMBL" id="OMOD01000170">
    <property type="protein sequence ID" value="SPF47308.1"/>
    <property type="molecule type" value="Genomic_DNA"/>
</dbReference>
<evidence type="ECO:0000313" key="7">
    <source>
        <dbReference type="EMBL" id="SPF47308.1"/>
    </source>
</evidence>
<protein>
    <submittedName>
        <fullName evidence="7">Peptidase S1 and S6, chymotrypsin/Hap</fullName>
    </submittedName>
</protein>
<dbReference type="Gene3D" id="2.40.10.10">
    <property type="entry name" value="Trypsin-like serine proteases"/>
    <property type="match status" value="2"/>
</dbReference>
<reference evidence="8" key="1">
    <citation type="submission" date="2018-02" db="EMBL/GenBank/DDBJ databases">
        <authorList>
            <person name="Hausmann B."/>
        </authorList>
    </citation>
    <scope>NUCLEOTIDE SEQUENCE [LARGE SCALE GENOMIC DNA]</scope>
    <source>
        <strain evidence="8">Peat soil MAG SbA1</strain>
    </source>
</reference>
<keyword evidence="3" id="KW-0378">Hydrolase</keyword>
<organism evidence="7 8">
    <name type="scientific">Candidatus Sulfotelmatobacter kueseliae</name>
    <dbReference type="NCBI Taxonomy" id="2042962"/>
    <lineage>
        <taxon>Bacteria</taxon>
        <taxon>Pseudomonadati</taxon>
        <taxon>Acidobacteriota</taxon>
        <taxon>Terriglobia</taxon>
        <taxon>Terriglobales</taxon>
        <taxon>Candidatus Korobacteraceae</taxon>
        <taxon>Candidatus Sulfotelmatobacter</taxon>
    </lineage>
</organism>
<evidence type="ECO:0000256" key="5">
    <source>
        <dbReference type="SAM" id="SignalP"/>
    </source>
</evidence>
<evidence type="ECO:0000313" key="8">
    <source>
        <dbReference type="Proteomes" id="UP000238701"/>
    </source>
</evidence>
<dbReference type="SUPFAM" id="SSF50156">
    <property type="entry name" value="PDZ domain-like"/>
    <property type="match status" value="2"/>
</dbReference>
<evidence type="ECO:0000256" key="3">
    <source>
        <dbReference type="ARBA" id="ARBA00022801"/>
    </source>
</evidence>
<evidence type="ECO:0000256" key="2">
    <source>
        <dbReference type="ARBA" id="ARBA00022670"/>
    </source>
</evidence>
<feature type="region of interest" description="Disordered" evidence="4">
    <location>
        <begin position="42"/>
        <end position="71"/>
    </location>
</feature>
<dbReference type="GO" id="GO:0004252">
    <property type="term" value="F:serine-type endopeptidase activity"/>
    <property type="evidence" value="ECO:0007669"/>
    <property type="project" value="InterPro"/>
</dbReference>
<dbReference type="InterPro" id="IPR036034">
    <property type="entry name" value="PDZ_sf"/>
</dbReference>
<keyword evidence="5" id="KW-0732">Signal</keyword>
<dbReference type="PRINTS" id="PR00834">
    <property type="entry name" value="PROTEASES2C"/>
</dbReference>
<evidence type="ECO:0000256" key="4">
    <source>
        <dbReference type="SAM" id="MobiDB-lite"/>
    </source>
</evidence>